<dbReference type="SFLD" id="SFLDG01144">
    <property type="entry name" value="C2.B.4:_PGP_Like"/>
    <property type="match status" value="1"/>
</dbReference>
<dbReference type="STRING" id="1423815.FC27_GL000029"/>
<dbReference type="InterPro" id="IPR023214">
    <property type="entry name" value="HAD_sf"/>
</dbReference>
<accession>A0A0R1SIC1</accession>
<dbReference type="PANTHER" id="PTHR10000:SF53">
    <property type="entry name" value="5-AMINO-6-(5-PHOSPHO-D-RIBITYLAMINO)URACIL PHOSPHATASE YBJI-RELATED"/>
    <property type="match status" value="1"/>
</dbReference>
<dbReference type="NCBIfam" id="TIGR01484">
    <property type="entry name" value="HAD-SF-IIB"/>
    <property type="match status" value="1"/>
</dbReference>
<dbReference type="InterPro" id="IPR006379">
    <property type="entry name" value="HAD-SF_hydro_IIB"/>
</dbReference>
<dbReference type="Pfam" id="PF08282">
    <property type="entry name" value="Hydrolase_3"/>
    <property type="match status" value="1"/>
</dbReference>
<organism evidence="1 2">
    <name type="scientific">Companilactobacillus versmoldensis DSM 14857 = KCTC 3814</name>
    <dbReference type="NCBI Taxonomy" id="1423815"/>
    <lineage>
        <taxon>Bacteria</taxon>
        <taxon>Bacillati</taxon>
        <taxon>Bacillota</taxon>
        <taxon>Bacilli</taxon>
        <taxon>Lactobacillales</taxon>
        <taxon>Lactobacillaceae</taxon>
        <taxon>Companilactobacillus</taxon>
    </lineage>
</organism>
<dbReference type="AlphaFoldDB" id="A0A0R1SIC1"/>
<proteinExistence type="predicted"/>
<comment type="caution">
    <text evidence="1">The sequence shown here is derived from an EMBL/GenBank/DDBJ whole genome shotgun (WGS) entry which is preliminary data.</text>
</comment>
<sequence length="273" mass="30670">MIKLIASDIDGTFFDDQHEYNHERFNQQLKLLHQQGVKFAIASGNYLGHLQRVVQYSPVDAFVSENGAHIVVDGEEAYASYLSKDTVNLIIEDLQKLGDNLKAFILSGEKATYTEAKYESALDKYYIHNYKLVDDVKKVNDGIFKVNVSLNNDKLDEVEQRLNDQFGGKVHATASGFGSIDIIAKEVNKSFGLQKLADHYGISLQDVVSFGDNSNDDEMLQESGLSYAMKNAKQSTKDAADKITKLDNNHEGVLNTIDSLFDWDTSEKYQKSY</sequence>
<dbReference type="GO" id="GO:0000287">
    <property type="term" value="F:magnesium ion binding"/>
    <property type="evidence" value="ECO:0007669"/>
    <property type="project" value="TreeGrafter"/>
</dbReference>
<dbReference type="PATRIC" id="fig|1423815.3.peg.29"/>
<dbReference type="SFLD" id="SFLDS00003">
    <property type="entry name" value="Haloacid_Dehalogenase"/>
    <property type="match status" value="1"/>
</dbReference>
<keyword evidence="1" id="KW-0378">Hydrolase</keyword>
<dbReference type="CDD" id="cd07518">
    <property type="entry name" value="HAD_YbiV-Like"/>
    <property type="match status" value="1"/>
</dbReference>
<name>A0A0R1SIC1_9LACO</name>
<dbReference type="PANTHER" id="PTHR10000">
    <property type="entry name" value="PHOSPHOSERINE PHOSPHATASE"/>
    <property type="match status" value="1"/>
</dbReference>
<evidence type="ECO:0000313" key="2">
    <source>
        <dbReference type="Proteomes" id="UP000051647"/>
    </source>
</evidence>
<dbReference type="OrthoDB" id="9814970at2"/>
<dbReference type="Gene3D" id="3.30.1240.10">
    <property type="match status" value="1"/>
</dbReference>
<dbReference type="GO" id="GO:0005829">
    <property type="term" value="C:cytosol"/>
    <property type="evidence" value="ECO:0007669"/>
    <property type="project" value="TreeGrafter"/>
</dbReference>
<dbReference type="InterPro" id="IPR036412">
    <property type="entry name" value="HAD-like_sf"/>
</dbReference>
<dbReference type="eggNOG" id="COG0561">
    <property type="taxonomic scope" value="Bacteria"/>
</dbReference>
<protein>
    <submittedName>
        <fullName evidence="1">HAD superfamily hydrolase</fullName>
    </submittedName>
</protein>
<dbReference type="Proteomes" id="UP000051647">
    <property type="component" value="Unassembled WGS sequence"/>
</dbReference>
<dbReference type="GO" id="GO:0016791">
    <property type="term" value="F:phosphatase activity"/>
    <property type="evidence" value="ECO:0007669"/>
    <property type="project" value="UniProtKB-ARBA"/>
</dbReference>
<gene>
    <name evidence="1" type="ORF">FC27_GL000029</name>
</gene>
<dbReference type="NCBIfam" id="TIGR00099">
    <property type="entry name" value="Cof-subfamily"/>
    <property type="match status" value="1"/>
</dbReference>
<dbReference type="InterPro" id="IPR000150">
    <property type="entry name" value="Cof"/>
</dbReference>
<dbReference type="SUPFAM" id="SSF56784">
    <property type="entry name" value="HAD-like"/>
    <property type="match status" value="1"/>
</dbReference>
<evidence type="ECO:0000313" key="1">
    <source>
        <dbReference type="EMBL" id="KRL68334.1"/>
    </source>
</evidence>
<dbReference type="EMBL" id="AZFA01000001">
    <property type="protein sequence ID" value="KRL68334.1"/>
    <property type="molecule type" value="Genomic_DNA"/>
</dbReference>
<dbReference type="RefSeq" id="WP_010623722.1">
    <property type="nucleotide sequence ID" value="NZ_AZFA01000001.1"/>
</dbReference>
<keyword evidence="2" id="KW-1185">Reference proteome</keyword>
<reference evidence="1 2" key="1">
    <citation type="journal article" date="2015" name="Genome Announc.">
        <title>Expanding the biotechnology potential of lactobacilli through comparative genomics of 213 strains and associated genera.</title>
        <authorList>
            <person name="Sun Z."/>
            <person name="Harris H.M."/>
            <person name="McCann A."/>
            <person name="Guo C."/>
            <person name="Argimon S."/>
            <person name="Zhang W."/>
            <person name="Yang X."/>
            <person name="Jeffery I.B."/>
            <person name="Cooney J.C."/>
            <person name="Kagawa T.F."/>
            <person name="Liu W."/>
            <person name="Song Y."/>
            <person name="Salvetti E."/>
            <person name="Wrobel A."/>
            <person name="Rasinkangas P."/>
            <person name="Parkhill J."/>
            <person name="Rea M.C."/>
            <person name="O'Sullivan O."/>
            <person name="Ritari J."/>
            <person name="Douillard F.P."/>
            <person name="Paul Ross R."/>
            <person name="Yang R."/>
            <person name="Briner A.E."/>
            <person name="Felis G.E."/>
            <person name="de Vos W.M."/>
            <person name="Barrangou R."/>
            <person name="Klaenhammer T.R."/>
            <person name="Caufield P.W."/>
            <person name="Cui Y."/>
            <person name="Zhang H."/>
            <person name="O'Toole P.W."/>
        </authorList>
    </citation>
    <scope>NUCLEOTIDE SEQUENCE [LARGE SCALE GENOMIC DNA]</scope>
    <source>
        <strain evidence="1 2">DSM 14857</strain>
    </source>
</reference>
<dbReference type="SFLD" id="SFLDG01140">
    <property type="entry name" value="C2.B:_Phosphomannomutase_and_P"/>
    <property type="match status" value="1"/>
</dbReference>
<dbReference type="Gene3D" id="3.40.50.1000">
    <property type="entry name" value="HAD superfamily/HAD-like"/>
    <property type="match status" value="1"/>
</dbReference>